<dbReference type="Gene3D" id="3.90.230.10">
    <property type="entry name" value="Creatinase/methionine aminopeptidase superfamily"/>
    <property type="match status" value="1"/>
</dbReference>
<reference evidence="18 19" key="1">
    <citation type="journal article" date="2021" name="BMC Biol.">
        <title>Horizontally acquired antibacterial genes associated with adaptive radiation of ladybird beetles.</title>
        <authorList>
            <person name="Li H.S."/>
            <person name="Tang X.F."/>
            <person name="Huang Y.H."/>
            <person name="Xu Z.Y."/>
            <person name="Chen M.L."/>
            <person name="Du X.Y."/>
            <person name="Qiu B.Y."/>
            <person name="Chen P.T."/>
            <person name="Zhang W."/>
            <person name="Slipinski A."/>
            <person name="Escalona H.E."/>
            <person name="Waterhouse R.M."/>
            <person name="Zwick A."/>
            <person name="Pang H."/>
        </authorList>
    </citation>
    <scope>NUCLEOTIDE SEQUENCE [LARGE SCALE GENOMIC DNA]</scope>
    <source>
        <strain evidence="18">SYSU2018</strain>
    </source>
</reference>
<accession>A0ABD2NRZ9</accession>
<dbReference type="GO" id="GO:0046872">
    <property type="term" value="F:metal ion binding"/>
    <property type="evidence" value="ECO:0007669"/>
    <property type="project" value="UniProtKB-KW"/>
</dbReference>
<protein>
    <recommendedName>
        <fullName evidence="11">Xaa-Pro dipeptidase</fullName>
        <ecNumber evidence="10">3.4.13.9</ecNumber>
    </recommendedName>
    <alternativeName>
        <fullName evidence="14">Imidodipeptidase</fullName>
    </alternativeName>
    <alternativeName>
        <fullName evidence="12">Peptidase D</fullName>
    </alternativeName>
    <alternativeName>
        <fullName evidence="13">Proline dipeptidase</fullName>
    </alternativeName>
</protein>
<keyword evidence="7" id="KW-0482">Metalloprotease</keyword>
<dbReference type="GO" id="GO:0102009">
    <property type="term" value="F:proline dipeptidase activity"/>
    <property type="evidence" value="ECO:0007669"/>
    <property type="project" value="UniProtKB-EC"/>
</dbReference>
<keyword evidence="4 16" id="KW-0479">Metal-binding</keyword>
<evidence type="ECO:0000256" key="11">
    <source>
        <dbReference type="ARBA" id="ARBA00044141"/>
    </source>
</evidence>
<dbReference type="EC" id="3.4.13.9" evidence="10"/>
<dbReference type="SMART" id="SM01011">
    <property type="entry name" value="AMP_N"/>
    <property type="match status" value="1"/>
</dbReference>
<evidence type="ECO:0000256" key="16">
    <source>
        <dbReference type="RuleBase" id="RU000590"/>
    </source>
</evidence>
<dbReference type="PROSITE" id="PS00491">
    <property type="entry name" value="PROLINE_PEPTIDASE"/>
    <property type="match status" value="1"/>
</dbReference>
<dbReference type="PANTHER" id="PTHR48480">
    <property type="match status" value="1"/>
</dbReference>
<evidence type="ECO:0000313" key="18">
    <source>
        <dbReference type="EMBL" id="KAL3281512.1"/>
    </source>
</evidence>
<dbReference type="FunFam" id="3.90.230.10:FF:000002">
    <property type="entry name" value="Xaa-Pro aminopeptidase 3"/>
    <property type="match status" value="1"/>
</dbReference>
<dbReference type="EMBL" id="JABFTP020000144">
    <property type="protein sequence ID" value="KAL3281512.1"/>
    <property type="molecule type" value="Genomic_DNA"/>
</dbReference>
<keyword evidence="6" id="KW-0224">Dipeptidase</keyword>
<dbReference type="PANTHER" id="PTHR48480:SF2">
    <property type="entry name" value="PEPTIDASE D"/>
    <property type="match status" value="1"/>
</dbReference>
<feature type="domain" description="Aminopeptidase P N-terminal" evidence="17">
    <location>
        <begin position="27"/>
        <end position="163"/>
    </location>
</feature>
<dbReference type="InterPro" id="IPR001131">
    <property type="entry name" value="Peptidase_M24B_aminopep-P_CS"/>
</dbReference>
<keyword evidence="8" id="KW-0464">Manganese</keyword>
<dbReference type="SUPFAM" id="SSF53092">
    <property type="entry name" value="Creatinase/prolidase N-terminal domain"/>
    <property type="match status" value="1"/>
</dbReference>
<dbReference type="Pfam" id="PF05195">
    <property type="entry name" value="AMP_N"/>
    <property type="match status" value="1"/>
</dbReference>
<dbReference type="InterPro" id="IPR000994">
    <property type="entry name" value="Pept_M24"/>
</dbReference>
<keyword evidence="19" id="KW-1185">Reference proteome</keyword>
<evidence type="ECO:0000256" key="14">
    <source>
        <dbReference type="ARBA" id="ARBA00044351"/>
    </source>
</evidence>
<comment type="cofactor">
    <cofactor evidence="1">
        <name>Mn(2+)</name>
        <dbReference type="ChEBI" id="CHEBI:29035"/>
    </cofactor>
</comment>
<evidence type="ECO:0000256" key="1">
    <source>
        <dbReference type="ARBA" id="ARBA00001936"/>
    </source>
</evidence>
<comment type="subunit">
    <text evidence="2">Homodimer.</text>
</comment>
<evidence type="ECO:0000256" key="4">
    <source>
        <dbReference type="ARBA" id="ARBA00022723"/>
    </source>
</evidence>
<dbReference type="SUPFAM" id="SSF55920">
    <property type="entry name" value="Creatinase/aminopeptidase"/>
    <property type="match status" value="1"/>
</dbReference>
<evidence type="ECO:0000256" key="6">
    <source>
        <dbReference type="ARBA" id="ARBA00022997"/>
    </source>
</evidence>
<keyword evidence="3" id="KW-0645">Protease</keyword>
<evidence type="ECO:0000313" key="19">
    <source>
        <dbReference type="Proteomes" id="UP001516400"/>
    </source>
</evidence>
<evidence type="ECO:0000256" key="5">
    <source>
        <dbReference type="ARBA" id="ARBA00022801"/>
    </source>
</evidence>
<evidence type="ECO:0000259" key="17">
    <source>
        <dbReference type="SMART" id="SM01011"/>
    </source>
</evidence>
<dbReference type="InterPro" id="IPR052433">
    <property type="entry name" value="X-Pro_dipept-like"/>
</dbReference>
<gene>
    <name evidence="18" type="ORF">HHI36_004719</name>
</gene>
<comment type="catalytic activity">
    <reaction evidence="15">
        <text>Xaa-L-Pro dipeptide + H2O = an L-alpha-amino acid + L-proline</text>
        <dbReference type="Rhea" id="RHEA:76407"/>
        <dbReference type="ChEBI" id="CHEBI:15377"/>
        <dbReference type="ChEBI" id="CHEBI:59869"/>
        <dbReference type="ChEBI" id="CHEBI:60039"/>
        <dbReference type="ChEBI" id="CHEBI:195196"/>
        <dbReference type="EC" id="3.4.13.9"/>
    </reaction>
</comment>
<evidence type="ECO:0000256" key="13">
    <source>
        <dbReference type="ARBA" id="ARBA00044284"/>
    </source>
</evidence>
<evidence type="ECO:0000256" key="8">
    <source>
        <dbReference type="ARBA" id="ARBA00023211"/>
    </source>
</evidence>
<proteinExistence type="inferred from homology"/>
<dbReference type="InterPro" id="IPR007865">
    <property type="entry name" value="Aminopep_P_N"/>
</dbReference>
<evidence type="ECO:0000256" key="2">
    <source>
        <dbReference type="ARBA" id="ARBA00011738"/>
    </source>
</evidence>
<comment type="similarity">
    <text evidence="9">Belongs to the peptidase M24B family. Eukaryotic-type prolidase subfamily.</text>
</comment>
<dbReference type="GO" id="GO:0008237">
    <property type="term" value="F:metallopeptidase activity"/>
    <property type="evidence" value="ECO:0007669"/>
    <property type="project" value="UniProtKB-KW"/>
</dbReference>
<dbReference type="InterPro" id="IPR029149">
    <property type="entry name" value="Creatin/AminoP/Spt16_N"/>
</dbReference>
<dbReference type="Proteomes" id="UP001516400">
    <property type="component" value="Unassembled WGS sequence"/>
</dbReference>
<dbReference type="AlphaFoldDB" id="A0ABD2NRZ9"/>
<evidence type="ECO:0000256" key="15">
    <source>
        <dbReference type="ARBA" id="ARBA00048994"/>
    </source>
</evidence>
<dbReference type="Gene3D" id="3.40.350.10">
    <property type="entry name" value="Creatinase/prolidase N-terminal domain"/>
    <property type="match status" value="1"/>
</dbReference>
<evidence type="ECO:0000256" key="12">
    <source>
        <dbReference type="ARBA" id="ARBA00044252"/>
    </source>
</evidence>
<comment type="caution">
    <text evidence="18">The sequence shown here is derived from an EMBL/GenBank/DDBJ whole genome shotgun (WGS) entry which is preliminary data.</text>
</comment>
<dbReference type="GO" id="GO:0006508">
    <property type="term" value="P:proteolysis"/>
    <property type="evidence" value="ECO:0007669"/>
    <property type="project" value="UniProtKB-KW"/>
</dbReference>
<dbReference type="InterPro" id="IPR036005">
    <property type="entry name" value="Creatinase/aminopeptidase-like"/>
</dbReference>
<dbReference type="Pfam" id="PF00557">
    <property type="entry name" value="Peptidase_M24"/>
    <property type="match status" value="1"/>
</dbReference>
<dbReference type="CDD" id="cd01087">
    <property type="entry name" value="Prolidase"/>
    <property type="match status" value="1"/>
</dbReference>
<evidence type="ECO:0000256" key="7">
    <source>
        <dbReference type="ARBA" id="ARBA00023049"/>
    </source>
</evidence>
<organism evidence="18 19">
    <name type="scientific">Cryptolaemus montrouzieri</name>
    <dbReference type="NCBI Taxonomy" id="559131"/>
    <lineage>
        <taxon>Eukaryota</taxon>
        <taxon>Metazoa</taxon>
        <taxon>Ecdysozoa</taxon>
        <taxon>Arthropoda</taxon>
        <taxon>Hexapoda</taxon>
        <taxon>Insecta</taxon>
        <taxon>Pterygota</taxon>
        <taxon>Neoptera</taxon>
        <taxon>Endopterygota</taxon>
        <taxon>Coleoptera</taxon>
        <taxon>Polyphaga</taxon>
        <taxon>Cucujiformia</taxon>
        <taxon>Coccinelloidea</taxon>
        <taxon>Coccinellidae</taxon>
        <taxon>Scymninae</taxon>
        <taxon>Scymnini</taxon>
        <taxon>Cryptolaemus</taxon>
    </lineage>
</organism>
<evidence type="ECO:0000256" key="3">
    <source>
        <dbReference type="ARBA" id="ARBA00022670"/>
    </source>
</evidence>
<evidence type="ECO:0000256" key="10">
    <source>
        <dbReference type="ARBA" id="ARBA00044051"/>
    </source>
</evidence>
<name>A0ABD2NRZ9_9CUCU</name>
<evidence type="ECO:0000256" key="9">
    <source>
        <dbReference type="ARBA" id="ARBA00043990"/>
    </source>
</evidence>
<sequence>MNSKKCFRECSNHGEATLNMGPGTYSIPLKLFQQNRNRLVERLKARNVQNGSVVLLEGGDDVPFYDTDTTYLFRQESYFMWAFGITEPGCFGAIEVDTGIAHIFIPKFPQEYEVWMGKILKKEEWSKKYVIQNVHYIDDMLDVLCTLNPSTILTLKGINTDSKFCAKEASFEGIKKFSVNNTILFNEIADLRVFKTDLEIEVLKYVIEISSAAHRHVMRTVTVGKTEYQCESVFLHYCYEVGGCRHVSYTCICGTGHNASILHYGHAGAPNASIIKEGEMCLFDMGANYFGYASDITCSYPVNGKFTNDQKMIYNAVLNANLAVLKSAKPGVSWTDLHIIANISLLEDLRKGGLIKGDIQEMLKAGVAAIFQPHGLGHFLGLDVHDVGGYLPGNPPRPSHIPGVDKLRTARILEERMVLTIEPGCYFIDHLMDKAVTDAHLSKYFDAAIFNRFRGFGGVRIEDDVLVTKDGAVNLTRVPRTVEEIENWMAGKDDDKYQECR</sequence>
<keyword evidence="5" id="KW-0378">Hydrolase</keyword>